<dbReference type="PANTHER" id="PTHR43391:SF12">
    <property type="entry name" value="OXIDOREDUCTASE EPHD-RELATED"/>
    <property type="match status" value="1"/>
</dbReference>
<evidence type="ECO:0000313" key="6">
    <source>
        <dbReference type="Proteomes" id="UP000035034"/>
    </source>
</evidence>
<name>H0R3W8_9ACTN</name>
<evidence type="ECO:0000259" key="4">
    <source>
        <dbReference type="SMART" id="SM00822"/>
    </source>
</evidence>
<sequence>MKNVMVTGAAAGIGKETAILFAKRGERVIVADINEGGAQLTVAEIEAQGGTAVSYLLDVSSENEWEQCAQWVKTQYGPLHVLVNNAGVMDLGGFVETDPAGWQRMVDINLMSVIYGSKVFAQQMISEQVRGHIVNLSSAGAFLPSELDAAYGVVKAAVLMATQALRTELSAHGIGVTAIAPGAIRTNLIRNGQRNGLSEDQLAQWNSAAGSVQTRLAFGGPDKVARRIVKSVDKNWAVVPVNPEAWLLYYAFRLAPGLVRWGTSIARFDRIDALLRHARPLLDRLTKNQETSNA</sequence>
<dbReference type="EMBL" id="BAEH01000095">
    <property type="protein sequence ID" value="GAB19769.1"/>
    <property type="molecule type" value="Genomic_DNA"/>
</dbReference>
<dbReference type="Proteomes" id="UP000035034">
    <property type="component" value="Unassembled WGS sequence"/>
</dbReference>
<proteinExistence type="inferred from homology"/>
<dbReference type="InterPro" id="IPR036291">
    <property type="entry name" value="NAD(P)-bd_dom_sf"/>
</dbReference>
<accession>H0R3W8</accession>
<dbReference type="CDD" id="cd05233">
    <property type="entry name" value="SDR_c"/>
    <property type="match status" value="1"/>
</dbReference>
<dbReference type="Gene3D" id="3.40.50.720">
    <property type="entry name" value="NAD(P)-binding Rossmann-like Domain"/>
    <property type="match status" value="1"/>
</dbReference>
<evidence type="ECO:0000313" key="5">
    <source>
        <dbReference type="EMBL" id="GAB19769.1"/>
    </source>
</evidence>
<dbReference type="SMART" id="SM00822">
    <property type="entry name" value="PKS_KR"/>
    <property type="match status" value="1"/>
</dbReference>
<keyword evidence="6" id="KW-1185">Reference proteome</keyword>
<comment type="similarity">
    <text evidence="1 3">Belongs to the short-chain dehydrogenases/reductases (SDR) family.</text>
</comment>
<protein>
    <submittedName>
        <fullName evidence="5">Putative oxidoreductase</fullName>
    </submittedName>
</protein>
<dbReference type="PRINTS" id="PR00081">
    <property type="entry name" value="GDHRDH"/>
</dbReference>
<dbReference type="PRINTS" id="PR00080">
    <property type="entry name" value="SDRFAMILY"/>
</dbReference>
<dbReference type="eggNOG" id="COG1028">
    <property type="taxonomic scope" value="Bacteria"/>
</dbReference>
<dbReference type="Pfam" id="PF00106">
    <property type="entry name" value="adh_short"/>
    <property type="match status" value="1"/>
</dbReference>
<dbReference type="InterPro" id="IPR002347">
    <property type="entry name" value="SDR_fam"/>
</dbReference>
<dbReference type="GO" id="GO:0016491">
    <property type="term" value="F:oxidoreductase activity"/>
    <property type="evidence" value="ECO:0007669"/>
    <property type="project" value="UniProtKB-KW"/>
</dbReference>
<comment type="caution">
    <text evidence="5">The sequence shown here is derived from an EMBL/GenBank/DDBJ whole genome shotgun (WGS) entry which is preliminary data.</text>
</comment>
<evidence type="ECO:0000256" key="1">
    <source>
        <dbReference type="ARBA" id="ARBA00006484"/>
    </source>
</evidence>
<evidence type="ECO:0000256" key="2">
    <source>
        <dbReference type="ARBA" id="ARBA00023002"/>
    </source>
</evidence>
<dbReference type="OrthoDB" id="4220752at2"/>
<evidence type="ECO:0000256" key="3">
    <source>
        <dbReference type="RuleBase" id="RU000363"/>
    </source>
</evidence>
<keyword evidence="2" id="KW-0560">Oxidoreductase</keyword>
<organism evidence="5 6">
    <name type="scientific">Gordonia effusa NBRC 100432</name>
    <dbReference type="NCBI Taxonomy" id="1077974"/>
    <lineage>
        <taxon>Bacteria</taxon>
        <taxon>Bacillati</taxon>
        <taxon>Actinomycetota</taxon>
        <taxon>Actinomycetes</taxon>
        <taxon>Mycobacteriales</taxon>
        <taxon>Gordoniaceae</taxon>
        <taxon>Gordonia</taxon>
    </lineage>
</organism>
<feature type="domain" description="Ketoreductase" evidence="4">
    <location>
        <begin position="2"/>
        <end position="187"/>
    </location>
</feature>
<dbReference type="RefSeq" id="WP_007319104.1">
    <property type="nucleotide sequence ID" value="NZ_BAEH01000095.1"/>
</dbReference>
<dbReference type="STRING" id="1077974.GOEFS_095_00040"/>
<dbReference type="SUPFAM" id="SSF51735">
    <property type="entry name" value="NAD(P)-binding Rossmann-fold domains"/>
    <property type="match status" value="1"/>
</dbReference>
<reference evidence="5 6" key="1">
    <citation type="submission" date="2011-12" db="EMBL/GenBank/DDBJ databases">
        <title>Whole genome shotgun sequence of Gordonia effusa NBRC 100432.</title>
        <authorList>
            <person name="Yoshida I."/>
            <person name="Takarada H."/>
            <person name="Hosoyama A."/>
            <person name="Tsuchikane K."/>
            <person name="Katsumata H."/>
            <person name="Yamazaki S."/>
            <person name="Fujita N."/>
        </authorList>
    </citation>
    <scope>NUCLEOTIDE SEQUENCE [LARGE SCALE GENOMIC DNA]</scope>
    <source>
        <strain evidence="5 6">NBRC 100432</strain>
    </source>
</reference>
<dbReference type="PANTHER" id="PTHR43391">
    <property type="entry name" value="RETINOL DEHYDROGENASE-RELATED"/>
    <property type="match status" value="1"/>
</dbReference>
<dbReference type="InterPro" id="IPR057326">
    <property type="entry name" value="KR_dom"/>
</dbReference>
<dbReference type="AlphaFoldDB" id="H0R3W8"/>
<gene>
    <name evidence="5" type="ORF">GOEFS_095_00040</name>
</gene>